<feature type="coiled-coil region" evidence="1">
    <location>
        <begin position="311"/>
        <end position="338"/>
    </location>
</feature>
<dbReference type="PANTHER" id="PTHR12156:SF5">
    <property type="entry name" value="FI18040P1"/>
    <property type="match status" value="1"/>
</dbReference>
<dbReference type="AlphaFoldDB" id="A0A7R9F0T1"/>
<dbReference type="PANTHER" id="PTHR12156">
    <property type="entry name" value="PLECKSTRIN HOMOLOGY-LIKE DOMAIN, FAMILY B, MEMBER 3"/>
    <property type="match status" value="1"/>
</dbReference>
<feature type="region of interest" description="Disordered" evidence="2">
    <location>
        <begin position="344"/>
        <end position="368"/>
    </location>
</feature>
<sequence>MDLAAGDHVSVDEIDQLRKERGKLLAAMSGLKRKVADIEQQEEELLRELDMERALLDGEWSAQSEKLTQEEDRLSVLRARVSQLDQDMERSRTRDLHRQAECKKRLHGAEEQINRLEKEIDECSDPDWQQELTERLRHQFELFEAERKANLEFGQLEEEADLLAGREELQREVTELSTRVQCRQLRLRELETQRTDAASAAQQEGREMERALIEYLRRLEEGRGRLRIIEARLEEMVGQSIISGQDSSPDDGEELSLLQRARQSSKQSQDDLDRISRVTLGAPMEVRTGSLGRKTLESLKEIERNRHLHLAQQGSQVIEEERKRVQELKQRVQDEVKAQWEERRQREANCTSFNSDESSLTSSDHPTERISALKKRYRVASHNYKRCVDDVNIENFSPPEKRKMLTTE</sequence>
<feature type="compositionally biased region" description="Polar residues" evidence="2">
    <location>
        <begin position="348"/>
        <end position="364"/>
    </location>
</feature>
<name>A0A7R9F0T1_9NEOP</name>
<proteinExistence type="predicted"/>
<dbReference type="EMBL" id="OD566731">
    <property type="protein sequence ID" value="CAD7444539.1"/>
    <property type="molecule type" value="Genomic_DNA"/>
</dbReference>
<accession>A0A7R9F0T1</accession>
<feature type="coiled-coil region" evidence="1">
    <location>
        <begin position="14"/>
        <end position="126"/>
    </location>
</feature>
<reference evidence="3" key="1">
    <citation type="submission" date="2020-11" db="EMBL/GenBank/DDBJ databases">
        <authorList>
            <person name="Tran Van P."/>
        </authorList>
    </citation>
    <scope>NUCLEOTIDE SEQUENCE</scope>
</reference>
<keyword evidence="1" id="KW-0175">Coiled coil</keyword>
<gene>
    <name evidence="3" type="ORF">TBIB3V08_LOCUS6914</name>
</gene>
<dbReference type="InterPro" id="IPR052212">
    <property type="entry name" value="PH-like_domain"/>
</dbReference>
<evidence type="ECO:0000256" key="2">
    <source>
        <dbReference type="SAM" id="MobiDB-lite"/>
    </source>
</evidence>
<organism evidence="3">
    <name type="scientific">Timema bartmani</name>
    <dbReference type="NCBI Taxonomy" id="61472"/>
    <lineage>
        <taxon>Eukaryota</taxon>
        <taxon>Metazoa</taxon>
        <taxon>Ecdysozoa</taxon>
        <taxon>Arthropoda</taxon>
        <taxon>Hexapoda</taxon>
        <taxon>Insecta</taxon>
        <taxon>Pterygota</taxon>
        <taxon>Neoptera</taxon>
        <taxon>Polyneoptera</taxon>
        <taxon>Phasmatodea</taxon>
        <taxon>Timematodea</taxon>
        <taxon>Timematoidea</taxon>
        <taxon>Timematidae</taxon>
        <taxon>Timema</taxon>
    </lineage>
</organism>
<protein>
    <submittedName>
        <fullName evidence="3">Uncharacterized protein</fullName>
    </submittedName>
</protein>
<evidence type="ECO:0000256" key="1">
    <source>
        <dbReference type="SAM" id="Coils"/>
    </source>
</evidence>
<evidence type="ECO:0000313" key="3">
    <source>
        <dbReference type="EMBL" id="CAD7444539.1"/>
    </source>
</evidence>